<keyword evidence="1" id="KW-1133">Transmembrane helix</keyword>
<feature type="transmembrane region" description="Helical" evidence="1">
    <location>
        <begin position="51"/>
        <end position="69"/>
    </location>
</feature>
<organism evidence="2 3">
    <name type="scientific">Sedimentitalea xiamensis</name>
    <dbReference type="NCBI Taxonomy" id="3050037"/>
    <lineage>
        <taxon>Bacteria</taxon>
        <taxon>Pseudomonadati</taxon>
        <taxon>Pseudomonadota</taxon>
        <taxon>Alphaproteobacteria</taxon>
        <taxon>Rhodobacterales</taxon>
        <taxon>Paracoccaceae</taxon>
        <taxon>Sedimentitalea</taxon>
    </lineage>
</organism>
<keyword evidence="3" id="KW-1185">Reference proteome</keyword>
<evidence type="ECO:0000313" key="2">
    <source>
        <dbReference type="EMBL" id="MDK3074863.1"/>
    </source>
</evidence>
<keyword evidence="1" id="KW-0812">Transmembrane</keyword>
<dbReference type="Proteomes" id="UP001227126">
    <property type="component" value="Unassembled WGS sequence"/>
</dbReference>
<feature type="transmembrane region" description="Helical" evidence="1">
    <location>
        <begin position="160"/>
        <end position="177"/>
    </location>
</feature>
<comment type="caution">
    <text evidence="2">The sequence shown here is derived from an EMBL/GenBank/DDBJ whole genome shotgun (WGS) entry which is preliminary data.</text>
</comment>
<dbReference type="EMBL" id="JASNJE010000026">
    <property type="protein sequence ID" value="MDK3074863.1"/>
    <property type="molecule type" value="Genomic_DNA"/>
</dbReference>
<evidence type="ECO:0008006" key="4">
    <source>
        <dbReference type="Google" id="ProtNLM"/>
    </source>
</evidence>
<sequence length="265" mass="27058">MGRPPAPYLAILSLAIALASLLLWPDIAGLWFFAALLAAGAGIESRVIGGRAFVAALYGWLSILLIPAMPPIGAALPWLLIGLAWGLVAARLLNLTAIAAPPPSGAGFAVGLVIFLLAGLSAALVLTEKIGSPFGHWLVLLFVVRALTPQGRTIRAALRFGAGAAVGCALALFMTPFDLPDGIPLLLAVCLLLLGLRYLPHPLPLAPAAITAAVLLGTAPGQDAALFRLEAALIAVALTLATGIAIGLVWRLLPFPASPSPDPPG</sequence>
<gene>
    <name evidence="2" type="ORF">QO034_17380</name>
</gene>
<feature type="transmembrane region" description="Helical" evidence="1">
    <location>
        <begin position="231"/>
        <end position="253"/>
    </location>
</feature>
<evidence type="ECO:0000256" key="1">
    <source>
        <dbReference type="SAM" id="Phobius"/>
    </source>
</evidence>
<feature type="transmembrane region" description="Helical" evidence="1">
    <location>
        <begin position="130"/>
        <end position="148"/>
    </location>
</feature>
<feature type="transmembrane region" description="Helical" evidence="1">
    <location>
        <begin position="6"/>
        <end position="39"/>
    </location>
</feature>
<proteinExistence type="predicted"/>
<accession>A0ABT7FIF3</accession>
<feature type="transmembrane region" description="Helical" evidence="1">
    <location>
        <begin position="105"/>
        <end position="124"/>
    </location>
</feature>
<keyword evidence="1" id="KW-0472">Membrane</keyword>
<protein>
    <recommendedName>
        <fullName evidence="4">Fusaric acid resistance protein-like</fullName>
    </recommendedName>
</protein>
<name>A0ABT7FIF3_9RHOB</name>
<evidence type="ECO:0000313" key="3">
    <source>
        <dbReference type="Proteomes" id="UP001227126"/>
    </source>
</evidence>
<reference evidence="2 3" key="1">
    <citation type="submission" date="2023-05" db="EMBL/GenBank/DDBJ databases">
        <title>Sedimentitalea sp. nov. JM2-8.</title>
        <authorList>
            <person name="Huang J."/>
        </authorList>
    </citation>
    <scope>NUCLEOTIDE SEQUENCE [LARGE SCALE GENOMIC DNA]</scope>
    <source>
        <strain evidence="2 3">JM2-8</strain>
    </source>
</reference>
<feature type="transmembrane region" description="Helical" evidence="1">
    <location>
        <begin position="75"/>
        <end position="93"/>
    </location>
</feature>